<dbReference type="Pfam" id="PF20050">
    <property type="entry name" value="DUF6452"/>
    <property type="match status" value="1"/>
</dbReference>
<evidence type="ECO:0000313" key="2">
    <source>
        <dbReference type="EMBL" id="REH01775.1"/>
    </source>
</evidence>
<evidence type="ECO:0000256" key="1">
    <source>
        <dbReference type="SAM" id="SignalP"/>
    </source>
</evidence>
<gene>
    <name evidence="2" type="ORF">C8P67_101257</name>
</gene>
<dbReference type="PROSITE" id="PS51257">
    <property type="entry name" value="PROKAR_LIPOPROTEIN"/>
    <property type="match status" value="1"/>
</dbReference>
<organism evidence="2 3">
    <name type="scientific">Flavobacterium aquicola</name>
    <dbReference type="NCBI Taxonomy" id="1682742"/>
    <lineage>
        <taxon>Bacteria</taxon>
        <taxon>Pseudomonadati</taxon>
        <taxon>Bacteroidota</taxon>
        <taxon>Flavobacteriia</taxon>
        <taxon>Flavobacteriales</taxon>
        <taxon>Flavobacteriaceae</taxon>
        <taxon>Flavobacterium</taxon>
    </lineage>
</organism>
<name>A0A3E0EU75_9FLAO</name>
<dbReference type="InterPro" id="IPR045607">
    <property type="entry name" value="DUF6452"/>
</dbReference>
<dbReference type="RefSeq" id="WP_115809551.1">
    <property type="nucleotide sequence ID" value="NZ_QUNI01000001.1"/>
</dbReference>
<sequence length="179" mass="20224">MKKILAFLMILGFASSSCEPDDICDPTTPTTPRMKIEFYNIKIPSQLKDVDNLKVIGEGMTEGVVLNPTATGNSKYLANGNTILLPLNTEADLVKYTFILNFDNDNPLLVHEDNLEFNYKRVNSYVSRACGFKTTFDLNEDEPFILSDSTPSDPLWIKRVLVEQNNISSENETIIKIYF</sequence>
<accession>A0A3E0EU75</accession>
<dbReference type="EMBL" id="QUNI01000001">
    <property type="protein sequence ID" value="REH01775.1"/>
    <property type="molecule type" value="Genomic_DNA"/>
</dbReference>
<evidence type="ECO:0000313" key="3">
    <source>
        <dbReference type="Proteomes" id="UP000257136"/>
    </source>
</evidence>
<feature type="signal peptide" evidence="1">
    <location>
        <begin position="1"/>
        <end position="20"/>
    </location>
</feature>
<keyword evidence="3" id="KW-1185">Reference proteome</keyword>
<proteinExistence type="predicted"/>
<reference evidence="2 3" key="1">
    <citation type="submission" date="2018-08" db="EMBL/GenBank/DDBJ databases">
        <title>Genomic Encyclopedia of Archaeal and Bacterial Type Strains, Phase II (KMG-II): from individual species to whole genera.</title>
        <authorList>
            <person name="Goeker M."/>
        </authorList>
    </citation>
    <scope>NUCLEOTIDE SEQUENCE [LARGE SCALE GENOMIC DNA]</scope>
    <source>
        <strain evidence="2 3">DSM 100880</strain>
    </source>
</reference>
<comment type="caution">
    <text evidence="2">The sequence shown here is derived from an EMBL/GenBank/DDBJ whole genome shotgun (WGS) entry which is preliminary data.</text>
</comment>
<dbReference type="OrthoDB" id="663527at2"/>
<protein>
    <submittedName>
        <fullName evidence="2">Uncharacterized protein</fullName>
    </submittedName>
</protein>
<dbReference type="AlphaFoldDB" id="A0A3E0EU75"/>
<dbReference type="Proteomes" id="UP000257136">
    <property type="component" value="Unassembled WGS sequence"/>
</dbReference>
<keyword evidence="1" id="KW-0732">Signal</keyword>
<feature type="chain" id="PRO_5017623068" evidence="1">
    <location>
        <begin position="21"/>
        <end position="179"/>
    </location>
</feature>